<reference evidence="3" key="1">
    <citation type="submission" date="2018-12" db="EMBL/GenBank/DDBJ databases">
        <title>Genome sequence of Peanibacillus sp.</title>
        <authorList>
            <person name="Subramani G."/>
            <person name="Srinivasan S."/>
            <person name="Kim M.K."/>
        </authorList>
    </citation>
    <scope>NUCLEOTIDE SEQUENCE [LARGE SCALE GENOMIC DNA]</scope>
    <source>
        <strain evidence="3">18JY67-1</strain>
    </source>
</reference>
<gene>
    <name evidence="2" type="ORF">EJC50_04285</name>
</gene>
<dbReference type="KEGG" id="palb:EJC50_04285"/>
<proteinExistence type="predicted"/>
<dbReference type="InterPro" id="IPR002491">
    <property type="entry name" value="ABC_transptr_periplasmic_BD"/>
</dbReference>
<dbReference type="OrthoDB" id="9787772at2"/>
<evidence type="ECO:0000313" key="2">
    <source>
        <dbReference type="EMBL" id="AZN38970.1"/>
    </source>
</evidence>
<sequence>MMIMMTDNLNPRASWEELRRSPGWAELKAVRNNRIALLPPYMWFEYSAYTQRKFLDELPGALKA</sequence>
<evidence type="ECO:0000313" key="3">
    <source>
        <dbReference type="Proteomes" id="UP000272528"/>
    </source>
</evidence>
<keyword evidence="3" id="KW-1185">Reference proteome</keyword>
<dbReference type="PROSITE" id="PS50983">
    <property type="entry name" value="FE_B12_PBP"/>
    <property type="match status" value="1"/>
</dbReference>
<feature type="domain" description="Fe/B12 periplasmic-binding" evidence="1">
    <location>
        <begin position="1"/>
        <end position="64"/>
    </location>
</feature>
<dbReference type="RefSeq" id="WP_126012787.1">
    <property type="nucleotide sequence ID" value="NZ_CP034437.1"/>
</dbReference>
<accession>A0A3S8ZZR6</accession>
<evidence type="ECO:0000259" key="1">
    <source>
        <dbReference type="PROSITE" id="PS50983"/>
    </source>
</evidence>
<protein>
    <submittedName>
        <fullName evidence="2">ABC transporter substrate-binding protein</fullName>
    </submittedName>
</protein>
<dbReference type="EMBL" id="CP034437">
    <property type="protein sequence ID" value="AZN38970.1"/>
    <property type="molecule type" value="Genomic_DNA"/>
</dbReference>
<name>A0A3S8ZZR6_9BACL</name>
<dbReference type="AlphaFoldDB" id="A0A3S8ZZR6"/>
<dbReference type="Gene3D" id="3.40.50.1980">
    <property type="entry name" value="Nitrogenase molybdenum iron protein domain"/>
    <property type="match status" value="1"/>
</dbReference>
<organism evidence="2 3">
    <name type="scientific">Paenibacillus albus</name>
    <dbReference type="NCBI Taxonomy" id="2495582"/>
    <lineage>
        <taxon>Bacteria</taxon>
        <taxon>Bacillati</taxon>
        <taxon>Bacillota</taxon>
        <taxon>Bacilli</taxon>
        <taxon>Bacillales</taxon>
        <taxon>Paenibacillaceae</taxon>
        <taxon>Paenibacillus</taxon>
    </lineage>
</organism>
<dbReference type="SUPFAM" id="SSF53807">
    <property type="entry name" value="Helical backbone' metal receptor"/>
    <property type="match status" value="1"/>
</dbReference>
<dbReference type="Proteomes" id="UP000272528">
    <property type="component" value="Chromosome"/>
</dbReference>